<name>A0A8S3A915_9BILA</name>
<evidence type="ECO:0000313" key="2">
    <source>
        <dbReference type="EMBL" id="CAF4694601.1"/>
    </source>
</evidence>
<dbReference type="Proteomes" id="UP000681720">
    <property type="component" value="Unassembled WGS sequence"/>
</dbReference>
<protein>
    <submittedName>
        <fullName evidence="2">Uncharacterized protein</fullName>
    </submittedName>
</protein>
<proteinExistence type="predicted"/>
<accession>A0A8S3A915</accession>
<organism evidence="2 3">
    <name type="scientific">Rotaria magnacalcarata</name>
    <dbReference type="NCBI Taxonomy" id="392030"/>
    <lineage>
        <taxon>Eukaryota</taxon>
        <taxon>Metazoa</taxon>
        <taxon>Spiralia</taxon>
        <taxon>Gnathifera</taxon>
        <taxon>Rotifera</taxon>
        <taxon>Eurotatoria</taxon>
        <taxon>Bdelloidea</taxon>
        <taxon>Philodinida</taxon>
        <taxon>Philodinidae</taxon>
        <taxon>Rotaria</taxon>
    </lineage>
</organism>
<feature type="non-terminal residue" evidence="2">
    <location>
        <position position="45"/>
    </location>
</feature>
<dbReference type="Proteomes" id="UP000676336">
    <property type="component" value="Unassembled WGS sequence"/>
</dbReference>
<comment type="caution">
    <text evidence="2">The sequence shown here is derived from an EMBL/GenBank/DDBJ whole genome shotgun (WGS) entry which is preliminary data.</text>
</comment>
<reference evidence="2" key="1">
    <citation type="submission" date="2021-02" db="EMBL/GenBank/DDBJ databases">
        <authorList>
            <person name="Nowell W R."/>
        </authorList>
    </citation>
    <scope>NUCLEOTIDE SEQUENCE</scope>
</reference>
<dbReference type="AlphaFoldDB" id="A0A8S3A915"/>
<sequence>MLSKSFDTLIDENRLSSVAVMYDLFLRTGPLGINDLREAFGNYIK</sequence>
<dbReference type="EMBL" id="CAJOBI010083360">
    <property type="protein sequence ID" value="CAF4507621.1"/>
    <property type="molecule type" value="Genomic_DNA"/>
</dbReference>
<gene>
    <name evidence="2" type="ORF">GIL414_LOCUS42819</name>
    <name evidence="1" type="ORF">SMN809_LOCUS35207</name>
</gene>
<dbReference type="EMBL" id="CAJOBJ010124913">
    <property type="protein sequence ID" value="CAF4694601.1"/>
    <property type="molecule type" value="Genomic_DNA"/>
</dbReference>
<dbReference type="Gene3D" id="1.20.1310.10">
    <property type="entry name" value="Cullin Repeats"/>
    <property type="match status" value="1"/>
</dbReference>
<evidence type="ECO:0000313" key="3">
    <source>
        <dbReference type="Proteomes" id="UP000681720"/>
    </source>
</evidence>
<evidence type="ECO:0000313" key="1">
    <source>
        <dbReference type="EMBL" id="CAF4507621.1"/>
    </source>
</evidence>